<feature type="transmembrane region" description="Helical" evidence="1">
    <location>
        <begin position="41"/>
        <end position="61"/>
    </location>
</feature>
<gene>
    <name evidence="2" type="ORF">DW663_02245</name>
</gene>
<protein>
    <submittedName>
        <fullName evidence="2">Uncharacterized protein</fullName>
    </submittedName>
</protein>
<sequence length="173" mass="20183">MKKLIPLLFLFNQIMYSAPFDEVKNSYEYLLAKAMWSLVFLNSPFIIAGLFLYYFLFYVVVKLNLQKVYSVININLFKNELENREDLINEVETKLFKTLLLLLIWALSLGMSKALDAFPFFPLLIFINIIKPLFIAVFPNIEKSTIEKFLLVFLLILFCLSLGNTDNISPNIF</sequence>
<proteinExistence type="predicted"/>
<dbReference type="AlphaFoldDB" id="A0A414Q0L2"/>
<evidence type="ECO:0000313" key="2">
    <source>
        <dbReference type="EMBL" id="RHF74307.1"/>
    </source>
</evidence>
<dbReference type="RefSeq" id="WP_117709316.1">
    <property type="nucleotide sequence ID" value="NZ_JBQKFG010000002.1"/>
</dbReference>
<dbReference type="EMBL" id="QRHL01000002">
    <property type="protein sequence ID" value="RHF74307.1"/>
    <property type="molecule type" value="Genomic_DNA"/>
</dbReference>
<feature type="transmembrane region" description="Helical" evidence="1">
    <location>
        <begin position="117"/>
        <end position="137"/>
    </location>
</feature>
<evidence type="ECO:0000256" key="1">
    <source>
        <dbReference type="SAM" id="Phobius"/>
    </source>
</evidence>
<keyword evidence="1" id="KW-0812">Transmembrane</keyword>
<keyword evidence="1" id="KW-0472">Membrane</keyword>
<feature type="transmembrane region" description="Helical" evidence="1">
    <location>
        <begin position="149"/>
        <end position="165"/>
    </location>
</feature>
<dbReference type="Proteomes" id="UP000284676">
    <property type="component" value="Unassembled WGS sequence"/>
</dbReference>
<keyword evidence="1" id="KW-1133">Transmembrane helix</keyword>
<evidence type="ECO:0000313" key="3">
    <source>
        <dbReference type="Proteomes" id="UP000284676"/>
    </source>
</evidence>
<organism evidence="2 3">
    <name type="scientific">Fusobacterium mortiferum</name>
    <dbReference type="NCBI Taxonomy" id="850"/>
    <lineage>
        <taxon>Bacteria</taxon>
        <taxon>Fusobacteriati</taxon>
        <taxon>Fusobacteriota</taxon>
        <taxon>Fusobacteriia</taxon>
        <taxon>Fusobacteriales</taxon>
        <taxon>Fusobacteriaceae</taxon>
        <taxon>Fusobacterium</taxon>
    </lineage>
</organism>
<reference evidence="2 3" key="1">
    <citation type="submission" date="2018-08" db="EMBL/GenBank/DDBJ databases">
        <title>A genome reference for cultivated species of the human gut microbiota.</title>
        <authorList>
            <person name="Zou Y."/>
            <person name="Xue W."/>
            <person name="Luo G."/>
        </authorList>
    </citation>
    <scope>NUCLEOTIDE SEQUENCE [LARGE SCALE GENOMIC DNA]</scope>
    <source>
        <strain evidence="2 3">AM25-1</strain>
    </source>
</reference>
<accession>A0A414Q0L2</accession>
<name>A0A414Q0L2_FUSMR</name>
<comment type="caution">
    <text evidence="2">The sequence shown here is derived from an EMBL/GenBank/DDBJ whole genome shotgun (WGS) entry which is preliminary data.</text>
</comment>